<dbReference type="RefSeq" id="WP_058029428.1">
    <property type="nucleotide sequence ID" value="NZ_CP013187.1"/>
</dbReference>
<evidence type="ECO:0000259" key="6">
    <source>
        <dbReference type="PROSITE" id="PS51829"/>
    </source>
</evidence>
<feature type="domain" description="LTD" evidence="7">
    <location>
        <begin position="312"/>
        <end position="419"/>
    </location>
</feature>
<dbReference type="OrthoDB" id="2988517at2"/>
<gene>
    <name evidence="8" type="ORF">PP2015_1197</name>
</gene>
<dbReference type="Pfam" id="PF04231">
    <property type="entry name" value="Endonuclease_1"/>
    <property type="match status" value="1"/>
</dbReference>
<evidence type="ECO:0000313" key="9">
    <source>
        <dbReference type="Proteomes" id="UP000061457"/>
    </source>
</evidence>
<dbReference type="GO" id="GO:0004252">
    <property type="term" value="F:serine-type endopeptidase activity"/>
    <property type="evidence" value="ECO:0007669"/>
    <property type="project" value="InterPro"/>
</dbReference>
<feature type="domain" description="P/Homo B" evidence="6">
    <location>
        <begin position="477"/>
        <end position="598"/>
    </location>
</feature>
<sequence>MKISLRLTSMAMLMSALSGVSLAAAPQNYYQNIDNSNATTLKQSLHIIIKGHTKIPYTSSSTDTWDVLEKADENPDNNSQVVDVYKNAVYTKVGGGNTNYNREHSWPKSYGFPKDGSQNLAYTDLHHLFISNSSYNSSRNNKPYARCNSASCSTKTTDVNNNRGGSSSEVNLTMGSGPLDGIWQTWPGRRGDVARALMYLAVRYEGGTNANGFVEPDLILTDDRSKIEASKTGGNEAVAYMGLKTVLIQWHKDDPVDDFERRRNDVIFQYQGNRNPFIDHPEFAACIFESDCSGVGAGTGTGGGDTGGGDTGSSDATPWINELHYDNNGSDVNEGVEIAGAAGVDLSGWQLVAYNGNGGAAYKTISLSGTLADQQSGFGTKFFAMSGLQNGGPDGIALVDNTGKLVQFLSYEGTFTATDGAAQGQSSTAIPVSETSSTAVGHALQLTGSGSKYSDFTWQVTASTYNQVNAGQSFNGGTPVTEPVVEETFFEMNSVSAIPDNSAMTSTLDVDNSTTSGTATVNVNISHTYRGDISLVLTSPTGAQYQLKNFNGSDSADNVVESYTVNLSASLKGTWQLRVQDHYNQDVGSLNAWSIKIN</sequence>
<feature type="chain" id="PRO_5006600921" evidence="5">
    <location>
        <begin position="24"/>
        <end position="598"/>
    </location>
</feature>
<protein>
    <submittedName>
        <fullName evidence="8">Endonuclease I</fullName>
    </submittedName>
</protein>
<reference evidence="8 9" key="1">
    <citation type="submission" date="2015-11" db="EMBL/GenBank/DDBJ databases">
        <authorList>
            <person name="Zhang Y."/>
            <person name="Guo Z."/>
        </authorList>
    </citation>
    <scope>NUCLEOTIDE SEQUENCE [LARGE SCALE GENOMIC DNA]</scope>
    <source>
        <strain evidence="8 9">KCTC 12086</strain>
    </source>
</reference>
<dbReference type="AlphaFoldDB" id="A0A0S2K0H1"/>
<keyword evidence="4" id="KW-0378">Hydrolase</keyword>
<dbReference type="InterPro" id="IPR002884">
    <property type="entry name" value="P_dom"/>
</dbReference>
<dbReference type="Pfam" id="PF01483">
    <property type="entry name" value="P_proprotein"/>
    <property type="match status" value="1"/>
</dbReference>
<dbReference type="PANTHER" id="PTHR33607">
    <property type="entry name" value="ENDONUCLEASE-1"/>
    <property type="match status" value="1"/>
</dbReference>
<keyword evidence="3" id="KW-0540">Nuclease</keyword>
<dbReference type="KEGG" id="pphe:PP2015_1197"/>
<keyword evidence="9" id="KW-1185">Reference proteome</keyword>
<keyword evidence="8" id="KW-0255">Endonuclease</keyword>
<feature type="signal peptide" evidence="5">
    <location>
        <begin position="1"/>
        <end position="23"/>
    </location>
</feature>
<dbReference type="InterPro" id="IPR001322">
    <property type="entry name" value="Lamin_tail_dom"/>
</dbReference>
<accession>A0A0S2K0H1</accession>
<keyword evidence="5" id="KW-0732">Signal</keyword>
<dbReference type="Gene3D" id="2.60.120.260">
    <property type="entry name" value="Galactose-binding domain-like"/>
    <property type="match status" value="1"/>
</dbReference>
<evidence type="ECO:0000256" key="3">
    <source>
        <dbReference type="ARBA" id="ARBA00022722"/>
    </source>
</evidence>
<evidence type="ECO:0000259" key="7">
    <source>
        <dbReference type="PROSITE" id="PS51841"/>
    </source>
</evidence>
<dbReference type="STRING" id="161398.PP2015_1197"/>
<dbReference type="PROSITE" id="PS51829">
    <property type="entry name" value="P_HOMO_B"/>
    <property type="match status" value="1"/>
</dbReference>
<dbReference type="InterPro" id="IPR044925">
    <property type="entry name" value="His-Me_finger_sf"/>
</dbReference>
<evidence type="ECO:0000256" key="5">
    <source>
        <dbReference type="SAM" id="SignalP"/>
    </source>
</evidence>
<dbReference type="Proteomes" id="UP000061457">
    <property type="component" value="Chromosome I"/>
</dbReference>
<proteinExistence type="inferred from homology"/>
<dbReference type="PROSITE" id="PS51841">
    <property type="entry name" value="LTD"/>
    <property type="match status" value="1"/>
</dbReference>
<evidence type="ECO:0000313" key="8">
    <source>
        <dbReference type="EMBL" id="ALO41713.1"/>
    </source>
</evidence>
<dbReference type="SUPFAM" id="SSF49785">
    <property type="entry name" value="Galactose-binding domain-like"/>
    <property type="match status" value="1"/>
</dbReference>
<dbReference type="PANTHER" id="PTHR33607:SF2">
    <property type="entry name" value="ENDONUCLEASE-1"/>
    <property type="match status" value="1"/>
</dbReference>
<dbReference type="PATRIC" id="fig|161398.10.peg.1219"/>
<keyword evidence="2" id="KW-0645">Protease</keyword>
<comment type="similarity">
    <text evidence="1">Belongs to the EndA/NucM nuclease family.</text>
</comment>
<evidence type="ECO:0000256" key="2">
    <source>
        <dbReference type="ARBA" id="ARBA00022670"/>
    </source>
</evidence>
<organism evidence="8 9">
    <name type="scientific">Pseudoalteromonas phenolica</name>
    <dbReference type="NCBI Taxonomy" id="161398"/>
    <lineage>
        <taxon>Bacteria</taxon>
        <taxon>Pseudomonadati</taxon>
        <taxon>Pseudomonadota</taxon>
        <taxon>Gammaproteobacteria</taxon>
        <taxon>Alteromonadales</taxon>
        <taxon>Pseudoalteromonadaceae</taxon>
        <taxon>Pseudoalteromonas</taxon>
    </lineage>
</organism>
<evidence type="ECO:0000256" key="4">
    <source>
        <dbReference type="ARBA" id="ARBA00022801"/>
    </source>
</evidence>
<dbReference type="EMBL" id="CP013187">
    <property type="protein sequence ID" value="ALO41713.1"/>
    <property type="molecule type" value="Genomic_DNA"/>
</dbReference>
<dbReference type="SUPFAM" id="SSF54060">
    <property type="entry name" value="His-Me finger endonucleases"/>
    <property type="match status" value="1"/>
</dbReference>
<dbReference type="GO" id="GO:0004519">
    <property type="term" value="F:endonuclease activity"/>
    <property type="evidence" value="ECO:0007669"/>
    <property type="project" value="UniProtKB-KW"/>
</dbReference>
<evidence type="ECO:0000256" key="1">
    <source>
        <dbReference type="ARBA" id="ARBA00006429"/>
    </source>
</evidence>
<dbReference type="InterPro" id="IPR008979">
    <property type="entry name" value="Galactose-bd-like_sf"/>
</dbReference>
<dbReference type="GO" id="GO:0006508">
    <property type="term" value="P:proteolysis"/>
    <property type="evidence" value="ECO:0007669"/>
    <property type="project" value="UniProtKB-KW"/>
</dbReference>
<name>A0A0S2K0H1_9GAMM</name>
<dbReference type="InterPro" id="IPR007346">
    <property type="entry name" value="Endonuclease-I"/>
</dbReference>